<evidence type="ECO:0000313" key="3">
    <source>
        <dbReference type="Proteomes" id="UP000314981"/>
    </source>
</evidence>
<reference evidence="2 3" key="1">
    <citation type="submission" date="2018-11" db="EMBL/GenBank/DDBJ databases">
        <title>Haplotype-resolved cattle genomes.</title>
        <authorList>
            <person name="Low W.Y."/>
            <person name="Tearle R."/>
            <person name="Bickhart D.M."/>
            <person name="Rosen B.D."/>
            <person name="Koren S."/>
            <person name="Rhie A."/>
            <person name="Hiendleder S."/>
            <person name="Phillippy A.M."/>
            <person name="Smith T.P.L."/>
            <person name="Williams J.L."/>
        </authorList>
    </citation>
    <scope>NUCLEOTIDE SEQUENCE [LARGE SCALE GENOMIC DNA]</scope>
</reference>
<protein>
    <submittedName>
        <fullName evidence="2">Uncharacterized protein</fullName>
    </submittedName>
</protein>
<dbReference type="Proteomes" id="UP000314981">
    <property type="component" value="Chromosome 1"/>
</dbReference>
<feature type="compositionally biased region" description="Gly residues" evidence="1">
    <location>
        <begin position="12"/>
        <end position="22"/>
    </location>
</feature>
<keyword evidence="3" id="KW-1185">Reference proteome</keyword>
<proteinExistence type="predicted"/>
<feature type="region of interest" description="Disordered" evidence="1">
    <location>
        <begin position="1"/>
        <end position="27"/>
    </location>
</feature>
<dbReference type="Ensembl" id="ENSBIXT00000051876.1">
    <property type="protein sequence ID" value="ENSBIXP00000042987.1"/>
    <property type="gene ID" value="ENSBIXG00000027022.1"/>
</dbReference>
<reference evidence="2" key="3">
    <citation type="submission" date="2025-09" db="UniProtKB">
        <authorList>
            <consortium name="Ensembl"/>
        </authorList>
    </citation>
    <scope>IDENTIFICATION</scope>
</reference>
<dbReference type="AlphaFoldDB" id="A0A4W2F0U5"/>
<organism evidence="2 3">
    <name type="scientific">Bos indicus x Bos taurus</name>
    <name type="common">Hybrid cattle</name>
    <dbReference type="NCBI Taxonomy" id="30522"/>
    <lineage>
        <taxon>Eukaryota</taxon>
        <taxon>Metazoa</taxon>
        <taxon>Chordata</taxon>
        <taxon>Craniata</taxon>
        <taxon>Vertebrata</taxon>
        <taxon>Euteleostomi</taxon>
        <taxon>Mammalia</taxon>
        <taxon>Eutheria</taxon>
        <taxon>Laurasiatheria</taxon>
        <taxon>Artiodactyla</taxon>
        <taxon>Ruminantia</taxon>
        <taxon>Pecora</taxon>
        <taxon>Bovidae</taxon>
        <taxon>Bovinae</taxon>
        <taxon>Bos</taxon>
    </lineage>
</organism>
<sequence length="67" mass="7503">HGLTDEKEPAGGCRGRQEGGSGWRARSWHAPISREGFLKQIFLLRGEKADQGEETIRAKQKSGEFTY</sequence>
<accession>A0A4W2F0U5</accession>
<evidence type="ECO:0000256" key="1">
    <source>
        <dbReference type="SAM" id="MobiDB-lite"/>
    </source>
</evidence>
<evidence type="ECO:0000313" key="2">
    <source>
        <dbReference type="Ensembl" id="ENSBIXP00000042987.1"/>
    </source>
</evidence>
<name>A0A4W2F0U5_BOBOX</name>
<reference evidence="2" key="2">
    <citation type="submission" date="2025-08" db="UniProtKB">
        <authorList>
            <consortium name="Ensembl"/>
        </authorList>
    </citation>
    <scope>IDENTIFICATION</scope>
</reference>